<proteinExistence type="inferred from homology"/>
<evidence type="ECO:0000256" key="1">
    <source>
        <dbReference type="ARBA" id="ARBA00010923"/>
    </source>
</evidence>
<evidence type="ECO:0000256" key="3">
    <source>
        <dbReference type="ARBA" id="ARBA00023125"/>
    </source>
</evidence>
<dbReference type="KEGG" id="cgc:Cyagr_1940"/>
<dbReference type="InterPro" id="IPR044946">
    <property type="entry name" value="Restrct_endonuc_typeI_TRD_sf"/>
</dbReference>
<feature type="coiled-coil region" evidence="5">
    <location>
        <begin position="137"/>
        <end position="171"/>
    </location>
</feature>
<dbReference type="GO" id="GO:0009307">
    <property type="term" value="P:DNA restriction-modification system"/>
    <property type="evidence" value="ECO:0007669"/>
    <property type="project" value="UniProtKB-KW"/>
</dbReference>
<dbReference type="GO" id="GO:0003677">
    <property type="term" value="F:DNA binding"/>
    <property type="evidence" value="ECO:0007669"/>
    <property type="project" value="UniProtKB-KW"/>
</dbReference>
<name>K9P7X5_CYAGP</name>
<dbReference type="HOGENOM" id="CLU_021095_10_2_3"/>
<dbReference type="InterPro" id="IPR051212">
    <property type="entry name" value="Type-I_RE_S_subunit"/>
</dbReference>
<keyword evidence="5" id="KW-0175">Coiled coil</keyword>
<dbReference type="Proteomes" id="UP000010388">
    <property type="component" value="Chromosome"/>
</dbReference>
<evidence type="ECO:0000256" key="4">
    <source>
        <dbReference type="ARBA" id="ARBA00038652"/>
    </source>
</evidence>
<dbReference type="eggNOG" id="COG0732">
    <property type="taxonomic scope" value="Bacteria"/>
</dbReference>
<dbReference type="AlphaFoldDB" id="K9P7X5"/>
<dbReference type="SUPFAM" id="SSF116734">
    <property type="entry name" value="DNA methylase specificity domain"/>
    <property type="match status" value="2"/>
</dbReference>
<keyword evidence="3" id="KW-0238">DNA-binding</keyword>
<dbReference type="REBASE" id="57143">
    <property type="entry name" value="S.Cgr6307ORF1939P"/>
</dbReference>
<dbReference type="InterPro" id="IPR000055">
    <property type="entry name" value="Restrct_endonuc_typeI_TRD"/>
</dbReference>
<accession>K9P7X5</accession>
<dbReference type="OrthoDB" id="9815652at2"/>
<evidence type="ECO:0000256" key="5">
    <source>
        <dbReference type="SAM" id="Coils"/>
    </source>
</evidence>
<keyword evidence="2" id="KW-0680">Restriction system</keyword>
<dbReference type="EMBL" id="CP003495">
    <property type="protein sequence ID" value="AFY29068.1"/>
    <property type="molecule type" value="Genomic_DNA"/>
</dbReference>
<feature type="compositionally biased region" description="Basic residues" evidence="6">
    <location>
        <begin position="470"/>
        <end position="482"/>
    </location>
</feature>
<keyword evidence="8" id="KW-0378">Hydrolase</keyword>
<sequence length="488" mass="55062">MRGKVSPKEHPELPFIGMDNVEAHTMRLLGSSASSEMKSASVHFQSGDVLYGRLRPYLNKVISPAFEGLASAEFIPLTMPTGIDPRFVQYRLNAADFVAYASHLDEGDRPRVDYNQIGAFSIGLPPSSEQHRIVEAIESYLTRLDDAMATLERVQRNLKRYRALVLKAAVEGRLVPTDAELARAEGRQYERASVLLERILAERRRRWEEGELAKMKAKGKVPKNDNWKAKYVEPTGPHASELPELPVGWCWASMDQLTARITSGSRDWTQYYDRGDSIFLMAQNVRPGFLDLTHKQFVDPPLEDTSCERSQVRANDLLVTIVGANTGDVCRVPVELSRHYVCQSVALMRPVEPSSSHYIHFYLNSAAGQAAYANFMYGQGRPHLSFDNLRETVIPLPPLGEQIRIHEVIEQKLSVAEEVSGSIFIELLRCTRLRQSILKWAFEGRLVDQDPSDEPAEVLLERIREERAASRGKKPPRPRRVNTRSASA</sequence>
<keyword evidence="8" id="KW-0540">Nuclease</keyword>
<evidence type="ECO:0000259" key="7">
    <source>
        <dbReference type="Pfam" id="PF01420"/>
    </source>
</evidence>
<gene>
    <name evidence="8" type="ordered locus">Cyagr_1940</name>
</gene>
<evidence type="ECO:0000313" key="8">
    <source>
        <dbReference type="EMBL" id="AFY29068.1"/>
    </source>
</evidence>
<dbReference type="PATRIC" id="fig|292564.3.peg.1838"/>
<comment type="similarity">
    <text evidence="1">Belongs to the type-I restriction system S methylase family.</text>
</comment>
<dbReference type="STRING" id="292564.Cyagr_1940"/>
<protein>
    <submittedName>
        <fullName evidence="8">Restriction endonuclease S subunit</fullName>
    </submittedName>
</protein>
<evidence type="ECO:0000256" key="2">
    <source>
        <dbReference type="ARBA" id="ARBA00022747"/>
    </source>
</evidence>
<dbReference type="PANTHER" id="PTHR43140:SF1">
    <property type="entry name" value="TYPE I RESTRICTION ENZYME ECOKI SPECIFICITY SUBUNIT"/>
    <property type="match status" value="1"/>
</dbReference>
<feature type="domain" description="Type I restriction modification DNA specificity" evidence="7">
    <location>
        <begin position="314"/>
        <end position="411"/>
    </location>
</feature>
<dbReference type="PANTHER" id="PTHR43140">
    <property type="entry name" value="TYPE-1 RESTRICTION ENZYME ECOKI SPECIFICITY PROTEIN"/>
    <property type="match status" value="1"/>
</dbReference>
<evidence type="ECO:0000313" key="9">
    <source>
        <dbReference type="Proteomes" id="UP000010388"/>
    </source>
</evidence>
<dbReference type="Pfam" id="PF01420">
    <property type="entry name" value="Methylase_S"/>
    <property type="match status" value="1"/>
</dbReference>
<organism evidence="8 9">
    <name type="scientific">Cyanobium gracile (strain ATCC 27147 / PCC 6307)</name>
    <dbReference type="NCBI Taxonomy" id="292564"/>
    <lineage>
        <taxon>Bacteria</taxon>
        <taxon>Bacillati</taxon>
        <taxon>Cyanobacteriota</taxon>
        <taxon>Cyanophyceae</taxon>
        <taxon>Synechococcales</taxon>
        <taxon>Prochlorococcaceae</taxon>
        <taxon>Cyanobium</taxon>
    </lineage>
</organism>
<feature type="region of interest" description="Disordered" evidence="6">
    <location>
        <begin position="465"/>
        <end position="488"/>
    </location>
</feature>
<dbReference type="Gene3D" id="3.90.220.20">
    <property type="entry name" value="DNA methylase specificity domains"/>
    <property type="match status" value="2"/>
</dbReference>
<evidence type="ECO:0000256" key="6">
    <source>
        <dbReference type="SAM" id="MobiDB-lite"/>
    </source>
</evidence>
<keyword evidence="8" id="KW-0255">Endonuclease</keyword>
<dbReference type="GO" id="GO:0004519">
    <property type="term" value="F:endonuclease activity"/>
    <property type="evidence" value="ECO:0007669"/>
    <property type="project" value="UniProtKB-KW"/>
</dbReference>
<reference evidence="9" key="1">
    <citation type="journal article" date="2013" name="Proc. Natl. Acad. Sci. U.S.A.">
        <title>Improving the coverage of the cyanobacterial phylum using diversity-driven genome sequencing.</title>
        <authorList>
            <person name="Shih P.M."/>
            <person name="Wu D."/>
            <person name="Latifi A."/>
            <person name="Axen S.D."/>
            <person name="Fewer D.P."/>
            <person name="Talla E."/>
            <person name="Calteau A."/>
            <person name="Cai F."/>
            <person name="Tandeau de Marsac N."/>
            <person name="Rippka R."/>
            <person name="Herdman M."/>
            <person name="Sivonen K."/>
            <person name="Coursin T."/>
            <person name="Laurent T."/>
            <person name="Goodwin L."/>
            <person name="Nolan M."/>
            <person name="Davenport K.W."/>
            <person name="Han C.S."/>
            <person name="Rubin E.M."/>
            <person name="Eisen J.A."/>
            <person name="Woyke T."/>
            <person name="Gugger M."/>
            <person name="Kerfeld C.A."/>
        </authorList>
    </citation>
    <scope>NUCLEOTIDE SEQUENCE [LARGE SCALE GENOMIC DNA]</scope>
    <source>
        <strain evidence="9">ATCC 27147 / PCC 6307</strain>
    </source>
</reference>
<comment type="subunit">
    <text evidence="4">The methyltransferase is composed of M and S polypeptides.</text>
</comment>